<dbReference type="EMBL" id="OU594946">
    <property type="protein sequence ID" value="CAG9290391.1"/>
    <property type="molecule type" value="Genomic_DNA"/>
</dbReference>
<dbReference type="Gene3D" id="1.25.40.20">
    <property type="entry name" value="Ankyrin repeat-containing domain"/>
    <property type="match status" value="1"/>
</dbReference>
<reference evidence="2" key="1">
    <citation type="submission" date="2022-02" db="EMBL/GenBank/DDBJ databases">
        <authorList>
            <person name="Giguere J D."/>
        </authorList>
    </citation>
    <scope>NUCLEOTIDE SEQUENCE</scope>
    <source>
        <strain evidence="2">CCAP 1055/1</strain>
    </source>
</reference>
<evidence type="ECO:0000313" key="2">
    <source>
        <dbReference type="EMBL" id="CAG9290391.1"/>
    </source>
</evidence>
<feature type="region of interest" description="Disordered" evidence="1">
    <location>
        <begin position="37"/>
        <end position="61"/>
    </location>
</feature>
<protein>
    <recommendedName>
        <fullName evidence="3">Ankyrin repeat protein</fullName>
    </recommendedName>
</protein>
<dbReference type="Proteomes" id="UP000836788">
    <property type="component" value="Chromosome 5"/>
</dbReference>
<gene>
    <name evidence="2" type="ORF">PTTT1_LOCUS44660</name>
</gene>
<feature type="compositionally biased region" description="Polar residues" evidence="1">
    <location>
        <begin position="37"/>
        <end position="51"/>
    </location>
</feature>
<sequence length="206" mass="22919">MAPREAKFVHRYAPAETALHRVVRSLRVVSCQEGTNAFANGQNNQTPPQTDSNEDSREPETAEETVTENEEFGNLMLAAIGSILKAYPAAASIPNMFGRTAMHLVCMDLSPARKEAALLLLEHSPQTVKEIDHFGRTPLHYVLDQQQNSITSNLSLELVRSILLHDPKALQQCDTSKETPYDLLLKQDLSGCSTALQQLLDEHREE</sequence>
<organism evidence="2">
    <name type="scientific">Phaeodactylum tricornutum</name>
    <name type="common">Diatom</name>
    <dbReference type="NCBI Taxonomy" id="2850"/>
    <lineage>
        <taxon>Eukaryota</taxon>
        <taxon>Sar</taxon>
        <taxon>Stramenopiles</taxon>
        <taxon>Ochrophyta</taxon>
        <taxon>Bacillariophyta</taxon>
        <taxon>Bacillariophyceae</taxon>
        <taxon>Bacillariophycidae</taxon>
        <taxon>Naviculales</taxon>
        <taxon>Phaeodactylaceae</taxon>
        <taxon>Phaeodactylum</taxon>
    </lineage>
</organism>
<proteinExistence type="predicted"/>
<dbReference type="InterPro" id="IPR036770">
    <property type="entry name" value="Ankyrin_rpt-contain_sf"/>
</dbReference>
<evidence type="ECO:0008006" key="3">
    <source>
        <dbReference type="Google" id="ProtNLM"/>
    </source>
</evidence>
<dbReference type="AlphaFoldDB" id="A0A8J9SFE8"/>
<accession>A0A8J9SFE8</accession>
<name>A0A8J9SFE8_PHATR</name>
<dbReference type="SUPFAM" id="SSF48403">
    <property type="entry name" value="Ankyrin repeat"/>
    <property type="match status" value="1"/>
</dbReference>
<evidence type="ECO:0000256" key="1">
    <source>
        <dbReference type="SAM" id="MobiDB-lite"/>
    </source>
</evidence>